<feature type="compositionally biased region" description="Basic residues" evidence="1">
    <location>
        <begin position="533"/>
        <end position="547"/>
    </location>
</feature>
<feature type="region of interest" description="Disordered" evidence="1">
    <location>
        <begin position="920"/>
        <end position="963"/>
    </location>
</feature>
<dbReference type="AntiFam" id="ANF00225">
    <property type="entry name" value="Shadow ORF (opposite tuf)"/>
</dbReference>
<dbReference type="AlphaFoldDB" id="A0A9P8NYU6"/>
<evidence type="ECO:0000256" key="1">
    <source>
        <dbReference type="SAM" id="MobiDB-lite"/>
    </source>
</evidence>
<sequence>MLLSECLNPSSVDVISSLFSFSWNSFGTGIFGLRSPFNISMSEKLKASLGSPRGLSFMSSSRFSTHMPTYPELDNTNSNGLSHVSDGKSSKRWVLSEGLNTHWLGWDHLDDSSITRLDELRVLLHLLTSSSVDLLEQLVESTSNVGGVAVQNWRVTSGDLTRVVQDDDLSVERSSTLRWVVLGVTTDVTSSDFLNGNVLDVETNVVTWNTLSKLLVVHLNGLDFSGNTSWSESNNHTSLDDTGLDSSDWNSSNTTDLVDILQWQSQWLVRWSGRWLNGVNSLQKSLTLDDTSLGLLLPSLVPWAVSRSLNHVVTVPTRNWDEWNSLRVVTNLLDEVRGFLDNFLKSGLVPLNRVHLVDSNNQLSDTKGESKQSVLSGLTILGDTSLELTGTTSNNQDSTVSLGSTSDHVLDEISVTWSVDDGNVVLWSLEFPQSNIDSDTSLSLSLQLVQNPSVLERTLSELSSFLFKLLDGSLVDTTTLVDQVAGSGRFTRVDVTNNNDVNVSLFFSHCKLLTNPYDQMDDASISNSISTISKRRRRRTGSLRLSKKPLSNPTQMFNVWGVLQVNDNNKVAEMKGLGEYEFMFGKDQEEKEQIANPDTNMNSSILKSIMKPNKVVDEEQFRKKTVSFRDEISVRSNSLNSMNKATSIHVYPGNKKRNYRQWPVQTKLLNPGLFQRPTSKELAELKDESSELEGLCFEPDHNTPENVDHTLDTVFDASSPEEIREAPQVDKLDELGKASFVGTKLSPLFESPKSTPGIQDAASPVETVIGESPKPQTPITDDIDLHEIDEKIKTLKQKRKELVKKQRQNWWFHGGLFKPRKAKLSSHSPPASELETEQATEFNNTLTMLESLEAPEPETAPSEYSTLLSCSSDCDTTGSRQRLDLREFFKKKHVSSRPQASDPGTSVLEDLRLTSLTLSSRGSETSHVPGSYDDFSIMDSGQFTANRPLDNPTGQERHLIRGA</sequence>
<proteinExistence type="predicted"/>
<organism evidence="2 3">
    <name type="scientific">Ogataea philodendri</name>
    <dbReference type="NCBI Taxonomy" id="1378263"/>
    <lineage>
        <taxon>Eukaryota</taxon>
        <taxon>Fungi</taxon>
        <taxon>Dikarya</taxon>
        <taxon>Ascomycota</taxon>
        <taxon>Saccharomycotina</taxon>
        <taxon>Pichiomycetes</taxon>
        <taxon>Pichiales</taxon>
        <taxon>Pichiaceae</taxon>
        <taxon>Ogataea</taxon>
    </lineage>
</organism>
<dbReference type="Proteomes" id="UP000769157">
    <property type="component" value="Unassembled WGS sequence"/>
</dbReference>
<evidence type="ECO:0000313" key="2">
    <source>
        <dbReference type="EMBL" id="KAH3661722.1"/>
    </source>
</evidence>
<dbReference type="RefSeq" id="XP_046058826.1">
    <property type="nucleotide sequence ID" value="XM_046207132.1"/>
</dbReference>
<gene>
    <name evidence="2" type="ORF">OGAPHI_005900</name>
</gene>
<accession>A0A9P8NYU6</accession>
<feature type="region of interest" description="Disordered" evidence="1">
    <location>
        <begin position="529"/>
        <end position="548"/>
    </location>
</feature>
<name>A0A9P8NYU6_9ASCO</name>
<dbReference type="OrthoDB" id="3995130at2759"/>
<evidence type="ECO:0000313" key="3">
    <source>
        <dbReference type="Proteomes" id="UP000769157"/>
    </source>
</evidence>
<comment type="caution">
    <text evidence="2">The sequence shown here is derived from an EMBL/GenBank/DDBJ whole genome shotgun (WGS) entry which is preliminary data.</text>
</comment>
<dbReference type="GeneID" id="70237864"/>
<protein>
    <submittedName>
        <fullName evidence="2">Uncharacterized protein</fullName>
    </submittedName>
</protein>
<reference evidence="2" key="2">
    <citation type="submission" date="2021-01" db="EMBL/GenBank/DDBJ databases">
        <authorList>
            <person name="Schikora-Tamarit M.A."/>
        </authorList>
    </citation>
    <scope>NUCLEOTIDE SEQUENCE</scope>
    <source>
        <strain evidence="2">CBS6075</strain>
    </source>
</reference>
<dbReference type="EMBL" id="JAEUBE010000414">
    <property type="protein sequence ID" value="KAH3661722.1"/>
    <property type="molecule type" value="Genomic_DNA"/>
</dbReference>
<reference evidence="2" key="1">
    <citation type="journal article" date="2021" name="Open Biol.">
        <title>Shared evolutionary footprints suggest mitochondrial oxidative damage underlies multiple complex I losses in fungi.</title>
        <authorList>
            <person name="Schikora-Tamarit M.A."/>
            <person name="Marcet-Houben M."/>
            <person name="Nosek J."/>
            <person name="Gabaldon T."/>
        </authorList>
    </citation>
    <scope>NUCLEOTIDE SEQUENCE</scope>
    <source>
        <strain evidence="2">CBS6075</strain>
    </source>
</reference>
<keyword evidence="3" id="KW-1185">Reference proteome</keyword>